<dbReference type="InterPro" id="IPR012349">
    <property type="entry name" value="Split_barrel_FMN-bd"/>
</dbReference>
<evidence type="ECO:0000313" key="3">
    <source>
        <dbReference type="EMBL" id="ADB52306.1"/>
    </source>
</evidence>
<dbReference type="Proteomes" id="UP000008229">
    <property type="component" value="Chromosome"/>
</dbReference>
<evidence type="ECO:0000259" key="2">
    <source>
        <dbReference type="Pfam" id="PF01243"/>
    </source>
</evidence>
<dbReference type="eggNOG" id="COG3576">
    <property type="taxonomic scope" value="Bacteria"/>
</dbReference>
<evidence type="ECO:0000313" key="4">
    <source>
        <dbReference type="Proteomes" id="UP000008229"/>
    </source>
</evidence>
<feature type="domain" description="Pyridoxamine 5'-phosphate oxidase N-terminal" evidence="2">
    <location>
        <begin position="41"/>
        <end position="154"/>
    </location>
</feature>
<protein>
    <submittedName>
        <fullName evidence="3">Pyridoxamine 5'-phosphate oxidase-related FMN-binding protein</fullName>
    </submittedName>
</protein>
<dbReference type="EMBL" id="CP001854">
    <property type="protein sequence ID" value="ADB52306.1"/>
    <property type="molecule type" value="Genomic_DNA"/>
</dbReference>
<dbReference type="RefSeq" id="WP_012935357.1">
    <property type="nucleotide sequence ID" value="NC_013739.1"/>
</dbReference>
<dbReference type="AlphaFoldDB" id="D3F3E1"/>
<dbReference type="PANTHER" id="PTHR42815">
    <property type="entry name" value="FAD-BINDING, PUTATIVE (AFU_ORTHOLOGUE AFUA_6G07600)-RELATED"/>
    <property type="match status" value="1"/>
</dbReference>
<reference evidence="4" key="2">
    <citation type="submission" date="2010-01" db="EMBL/GenBank/DDBJ databases">
        <title>The complete genome of Conexibacter woesei DSM 14684.</title>
        <authorList>
            <consortium name="US DOE Joint Genome Institute (JGI-PGF)"/>
            <person name="Lucas S."/>
            <person name="Copeland A."/>
            <person name="Lapidus A."/>
            <person name="Glavina del Rio T."/>
            <person name="Dalin E."/>
            <person name="Tice H."/>
            <person name="Bruce D."/>
            <person name="Goodwin L."/>
            <person name="Pitluck S."/>
            <person name="Kyrpides N."/>
            <person name="Mavromatis K."/>
            <person name="Ivanova N."/>
            <person name="Mikhailova N."/>
            <person name="Chertkov O."/>
            <person name="Brettin T."/>
            <person name="Detter J.C."/>
            <person name="Han C."/>
            <person name="Larimer F."/>
            <person name="Land M."/>
            <person name="Hauser L."/>
            <person name="Markowitz V."/>
            <person name="Cheng J.-F."/>
            <person name="Hugenholtz P."/>
            <person name="Woyke T."/>
            <person name="Wu D."/>
            <person name="Pukall R."/>
            <person name="Steenblock K."/>
            <person name="Schneider S."/>
            <person name="Klenk H.-P."/>
            <person name="Eisen J.A."/>
        </authorList>
    </citation>
    <scope>NUCLEOTIDE SEQUENCE [LARGE SCALE GENOMIC DNA]</scope>
    <source>
        <strain evidence="4">DSM 14684 / CIP 108061 / JCM 11494 / NBRC 100937 / ID131577</strain>
    </source>
</reference>
<feature type="region of interest" description="Disordered" evidence="1">
    <location>
        <begin position="192"/>
        <end position="225"/>
    </location>
</feature>
<dbReference type="PANTHER" id="PTHR42815:SF2">
    <property type="entry name" value="FAD-BINDING, PUTATIVE (AFU_ORTHOLOGUE AFUA_6G07600)-RELATED"/>
    <property type="match status" value="1"/>
</dbReference>
<dbReference type="SUPFAM" id="SSF50475">
    <property type="entry name" value="FMN-binding split barrel"/>
    <property type="match status" value="1"/>
</dbReference>
<dbReference type="STRING" id="469383.Cwoe_3889"/>
<dbReference type="Gene3D" id="2.30.110.10">
    <property type="entry name" value="Electron Transport, Fmn-binding Protein, Chain A"/>
    <property type="match status" value="1"/>
</dbReference>
<name>D3F3E1_CONWI</name>
<organism evidence="3 4">
    <name type="scientific">Conexibacter woesei (strain DSM 14684 / CCUG 47730 / CIP 108061 / JCM 11494 / NBRC 100937 / ID131577)</name>
    <dbReference type="NCBI Taxonomy" id="469383"/>
    <lineage>
        <taxon>Bacteria</taxon>
        <taxon>Bacillati</taxon>
        <taxon>Actinomycetota</taxon>
        <taxon>Thermoleophilia</taxon>
        <taxon>Solirubrobacterales</taxon>
        <taxon>Conexibacteraceae</taxon>
        <taxon>Conexibacter</taxon>
    </lineage>
</organism>
<dbReference type="InterPro" id="IPR011576">
    <property type="entry name" value="Pyridox_Oxase_N"/>
</dbReference>
<gene>
    <name evidence="3" type="ordered locus">Cwoe_3889</name>
</gene>
<sequence length="225" mass="25317">MPDQPYHQGSRALQDRFDTRRLADRGAELMFVDEPRIGPRERAFIERMDMVFVGTADADGVPHCSYKGGEPGFVRVLDERTLVLPNYDGNGFYDSWGNVAVNPQIDLLFIDFAAASPWRLRVKGTAAIEFDGELLAGYHEAQFVVRITPTRIYRVCPRYVHQMTLVRRSRFVPAVERPTPVAQWKLDGAEVPPDVLAREDPSRAESERLRGGGAPQPPTHGPFPD</sequence>
<dbReference type="Pfam" id="PF01243">
    <property type="entry name" value="PNPOx_N"/>
    <property type="match status" value="1"/>
</dbReference>
<evidence type="ECO:0000256" key="1">
    <source>
        <dbReference type="SAM" id="MobiDB-lite"/>
    </source>
</evidence>
<reference evidence="3 4" key="1">
    <citation type="journal article" date="2010" name="Stand. Genomic Sci.">
        <title>Complete genome sequence of Conexibacter woesei type strain (ID131577).</title>
        <authorList>
            <person name="Pukall R."/>
            <person name="Lapidus A."/>
            <person name="Glavina Del Rio T."/>
            <person name="Copeland A."/>
            <person name="Tice H."/>
            <person name="Cheng J.-F."/>
            <person name="Lucas S."/>
            <person name="Chen F."/>
            <person name="Nolan M."/>
            <person name="Bruce D."/>
            <person name="Goodwin L."/>
            <person name="Pitluck S."/>
            <person name="Mavromatis K."/>
            <person name="Ivanova N."/>
            <person name="Ovchinnikova G."/>
            <person name="Pati A."/>
            <person name="Chen A."/>
            <person name="Palaniappan K."/>
            <person name="Land M."/>
            <person name="Hauser L."/>
            <person name="Chang Y.-J."/>
            <person name="Jeffries C.D."/>
            <person name="Chain P."/>
            <person name="Meincke L."/>
            <person name="Sims D."/>
            <person name="Brettin T."/>
            <person name="Detter J.C."/>
            <person name="Rohde M."/>
            <person name="Goeker M."/>
            <person name="Bristow J."/>
            <person name="Eisen J.A."/>
            <person name="Markowitz V."/>
            <person name="Kyrpides N.C."/>
            <person name="Klenk H.-P."/>
            <person name="Hugenholtz P."/>
        </authorList>
    </citation>
    <scope>NUCLEOTIDE SEQUENCE [LARGE SCALE GENOMIC DNA]</scope>
    <source>
        <strain evidence="4">DSM 14684 / CIP 108061 / JCM 11494 / NBRC 100937 / ID131577</strain>
    </source>
</reference>
<accession>D3F3E1</accession>
<feature type="compositionally biased region" description="Pro residues" evidence="1">
    <location>
        <begin position="215"/>
        <end position="225"/>
    </location>
</feature>
<keyword evidence="4" id="KW-1185">Reference proteome</keyword>
<dbReference type="KEGG" id="cwo:Cwoe_3889"/>
<feature type="compositionally biased region" description="Basic and acidic residues" evidence="1">
    <location>
        <begin position="196"/>
        <end position="210"/>
    </location>
</feature>
<dbReference type="HOGENOM" id="CLU_072070_1_0_11"/>
<dbReference type="OrthoDB" id="115989at2"/>
<proteinExistence type="predicted"/>